<feature type="compositionally biased region" description="Basic and acidic residues" evidence="1">
    <location>
        <begin position="374"/>
        <end position="399"/>
    </location>
</feature>
<name>A0A6L2NWC6_TANCI</name>
<dbReference type="Gene3D" id="3.30.420.10">
    <property type="entry name" value="Ribonuclease H-like superfamily/Ribonuclease H"/>
    <property type="match status" value="1"/>
</dbReference>
<protein>
    <recommendedName>
        <fullName evidence="2">Integrase catalytic domain-containing protein</fullName>
    </recommendedName>
</protein>
<feature type="domain" description="Integrase catalytic" evidence="2">
    <location>
        <begin position="775"/>
        <end position="868"/>
    </location>
</feature>
<dbReference type="GO" id="GO:0015074">
    <property type="term" value="P:DNA integration"/>
    <property type="evidence" value="ECO:0007669"/>
    <property type="project" value="InterPro"/>
</dbReference>
<dbReference type="GO" id="GO:0003676">
    <property type="term" value="F:nucleic acid binding"/>
    <property type="evidence" value="ECO:0007669"/>
    <property type="project" value="InterPro"/>
</dbReference>
<proteinExistence type="predicted"/>
<evidence type="ECO:0000259" key="2">
    <source>
        <dbReference type="PROSITE" id="PS50994"/>
    </source>
</evidence>
<dbReference type="SUPFAM" id="SSF53098">
    <property type="entry name" value="Ribonuclease H-like"/>
    <property type="match status" value="1"/>
</dbReference>
<dbReference type="PROSITE" id="PS50994">
    <property type="entry name" value="INTEGRASE"/>
    <property type="match status" value="1"/>
</dbReference>
<dbReference type="PANTHER" id="PTHR11439">
    <property type="entry name" value="GAG-POL-RELATED RETROTRANSPOSON"/>
    <property type="match status" value="1"/>
</dbReference>
<accession>A0A6L2NWC6</accession>
<dbReference type="CDD" id="cd09272">
    <property type="entry name" value="RNase_HI_RT_Ty1"/>
    <property type="match status" value="1"/>
</dbReference>
<feature type="region of interest" description="Disordered" evidence="1">
    <location>
        <begin position="374"/>
        <end position="460"/>
    </location>
</feature>
<dbReference type="InterPro" id="IPR036397">
    <property type="entry name" value="RNaseH_sf"/>
</dbReference>
<evidence type="ECO:0000256" key="1">
    <source>
        <dbReference type="SAM" id="MobiDB-lite"/>
    </source>
</evidence>
<evidence type="ECO:0000313" key="3">
    <source>
        <dbReference type="EMBL" id="GEU90406.1"/>
    </source>
</evidence>
<dbReference type="InterPro" id="IPR001584">
    <property type="entry name" value="Integrase_cat-core"/>
</dbReference>
<comment type="caution">
    <text evidence="3">The sequence shown here is derived from an EMBL/GenBank/DDBJ whole genome shotgun (WGS) entry which is preliminary data.</text>
</comment>
<reference evidence="3" key="1">
    <citation type="journal article" date="2019" name="Sci. Rep.">
        <title>Draft genome of Tanacetum cinerariifolium, the natural source of mosquito coil.</title>
        <authorList>
            <person name="Yamashiro T."/>
            <person name="Shiraishi A."/>
            <person name="Satake H."/>
            <person name="Nakayama K."/>
        </authorList>
    </citation>
    <scope>NUCLEOTIDE SEQUENCE</scope>
</reference>
<sequence>MKDTYALPRGTLPPVVIREHELRKYQPLQEVPIKGKAKVTDDQVVLGAEEGGQDKGQARPNPDAQAEDQTGSDASAQAEDQMGSDAGAQAEGHARSNPDQTSEGQARSNPDETSEGQAGPDLGDAEDKVQSITSPVVHTGSDREHMDLDVADVSPKPSMEQLDEGFTATAYPKVQKNLKLAIKESVDKPSEADKNAETKVESMVNVLIQQALSSISLQTSPIIDLSLRPESPKAHQQFKATITDTTTTTTLPPPQAPQQSTTEAMMVKRIGKLEHIMADLIQVNKDMEERLDSHGSRLFILEQTDIPQQVSIAVSEVVTNAVDWAMQASLRNRFRDLPEADTKEILHQRMWESDSYKSHDDHMHLFEALEKSMNSDHSEELAQDLAEARKKKEKSRDSPKTPPGSPSHKPPPPPPPTGPSGASGAPGDSGSAQVPPSPPLPSSTNQESPSKGFVAPSPSKTAASAEYQAWTMTDIRLRPSILLTPTDLEMDEDMAPDEHAQSSDDEDIGSAHIPTIGDIATFIDWFCKRRGITELKPQHLEVPTYEIIKVFHPDVIHLQYQMEEYHKLLTDRVDDPILRHNTRQLVIRQRVEDFQLGIESYQTHLNLTKPHWDATGYDYKHDYTVIDSVRAAIFRDKYGVQMMMRVNEIHKSSDGTLQQINEALDYKIKKFRINRMNPGLNTRFWTRKDVDQSKAFMFTIQWRLKTRRIFCSLESFSAPASDHLKSKRTIESRAKRSSKIISLRHCSILLASSHTVKSKSDIKSPTHYPCGIARTSKGTYFLNKTLNAFFKEEGIEHQTSTARTPEQNGVVERRNRTLVEVARTMLSASQLPLFFWAEAIATACYTQNRSIIIPTHDKTPYHIINDQKPSIKHLYIFGCICYITRDGKNLDKMKEKGDQCILVGYSTYSKGYHVYNKRTRMIVESIHIFFDEIKEVSKMSVANNTSGLVPQRQKASNYDNPNPVPQRQDVFSLADADVPSQQELDILFDPLKTTMIKQKKENTYKMMNLPILSVHQHKKKLSLPHTTLEAMADFAWIETIQVELHQFDRLQAKYTLEILHKHGMDKGQSIGTPMATKPKLDVNLSGNPVDQTDYRSKIGSLMYLTSSRSDIVQVVCFWARYQSRPTEKHLKEVKRIFRYLRGTVNMGLWYPKDSSFELTAFLDANHVRCIDSHKSTSGGIQFLGDKLVSWISKKQNCTGTSSAKAEYVALSASCAQVMWMRTQLQDYGYNYNKIPLYCDSQSAIAISCNPVQHSRTKHIHTRRIGMRCLTPAELEVLAKESA</sequence>
<feature type="compositionally biased region" description="Polar residues" evidence="1">
    <location>
        <begin position="97"/>
        <end position="108"/>
    </location>
</feature>
<dbReference type="InterPro" id="IPR012337">
    <property type="entry name" value="RNaseH-like_sf"/>
</dbReference>
<dbReference type="InterPro" id="IPR057670">
    <property type="entry name" value="SH3_retrovirus"/>
</dbReference>
<feature type="region of interest" description="Disordered" evidence="1">
    <location>
        <begin position="25"/>
        <end position="128"/>
    </location>
</feature>
<dbReference type="Pfam" id="PF25597">
    <property type="entry name" value="SH3_retrovirus"/>
    <property type="match status" value="1"/>
</dbReference>
<organism evidence="3">
    <name type="scientific">Tanacetum cinerariifolium</name>
    <name type="common">Dalmatian daisy</name>
    <name type="synonym">Chrysanthemum cinerariifolium</name>
    <dbReference type="NCBI Taxonomy" id="118510"/>
    <lineage>
        <taxon>Eukaryota</taxon>
        <taxon>Viridiplantae</taxon>
        <taxon>Streptophyta</taxon>
        <taxon>Embryophyta</taxon>
        <taxon>Tracheophyta</taxon>
        <taxon>Spermatophyta</taxon>
        <taxon>Magnoliopsida</taxon>
        <taxon>eudicotyledons</taxon>
        <taxon>Gunneridae</taxon>
        <taxon>Pentapetalae</taxon>
        <taxon>asterids</taxon>
        <taxon>campanulids</taxon>
        <taxon>Asterales</taxon>
        <taxon>Asteraceae</taxon>
        <taxon>Asteroideae</taxon>
        <taxon>Anthemideae</taxon>
        <taxon>Anthemidinae</taxon>
        <taxon>Tanacetum</taxon>
    </lineage>
</organism>
<gene>
    <name evidence="3" type="ORF">Tci_062384</name>
</gene>
<dbReference type="PANTHER" id="PTHR11439:SF509">
    <property type="entry name" value="RNA-DIRECTED DNA POLYMERASE"/>
    <property type="match status" value="1"/>
</dbReference>
<feature type="compositionally biased region" description="Low complexity" evidence="1">
    <location>
        <begin position="419"/>
        <end position="431"/>
    </location>
</feature>
<feature type="compositionally biased region" description="Pro residues" evidence="1">
    <location>
        <begin position="400"/>
        <end position="418"/>
    </location>
</feature>
<dbReference type="EMBL" id="BKCJ010010177">
    <property type="protein sequence ID" value="GEU90406.1"/>
    <property type="molecule type" value="Genomic_DNA"/>
</dbReference>